<dbReference type="Pfam" id="PF13715">
    <property type="entry name" value="CarbopepD_reg_2"/>
    <property type="match status" value="1"/>
</dbReference>
<dbReference type="Pfam" id="PF07715">
    <property type="entry name" value="Plug"/>
    <property type="match status" value="1"/>
</dbReference>
<evidence type="ECO:0000256" key="2">
    <source>
        <dbReference type="ARBA" id="ARBA00022448"/>
    </source>
</evidence>
<dbReference type="SUPFAM" id="SSF49464">
    <property type="entry name" value="Carboxypeptidase regulatory domain-like"/>
    <property type="match status" value="1"/>
</dbReference>
<evidence type="ECO:0000256" key="7">
    <source>
        <dbReference type="ARBA" id="ARBA00023237"/>
    </source>
</evidence>
<dbReference type="InterPro" id="IPR008969">
    <property type="entry name" value="CarboxyPept-like_regulatory"/>
</dbReference>
<keyword evidence="3 8" id="KW-1134">Transmembrane beta strand</keyword>
<dbReference type="Gene3D" id="2.170.130.10">
    <property type="entry name" value="TonB-dependent receptor, plug domain"/>
    <property type="match status" value="1"/>
</dbReference>
<keyword evidence="10" id="KW-0732">Signal</keyword>
<reference evidence="13 14" key="1">
    <citation type="submission" date="2016-10" db="EMBL/GenBank/DDBJ databases">
        <authorList>
            <person name="Varghese N."/>
            <person name="Submissions S."/>
        </authorList>
    </citation>
    <scope>NUCLEOTIDE SEQUENCE [LARGE SCALE GENOMIC DNA]</scope>
    <source>
        <strain evidence="13 14">DSM 17997</strain>
    </source>
</reference>
<dbReference type="Proteomes" id="UP000199663">
    <property type="component" value="Unassembled WGS sequence"/>
</dbReference>
<dbReference type="PANTHER" id="PTHR47234">
    <property type="match status" value="1"/>
</dbReference>
<dbReference type="InterPro" id="IPR000531">
    <property type="entry name" value="Beta-barrel_TonB"/>
</dbReference>
<organism evidence="13 14">
    <name type="scientific">Rhodonellum ikkaensis</name>
    <dbReference type="NCBI Taxonomy" id="336829"/>
    <lineage>
        <taxon>Bacteria</taxon>
        <taxon>Pseudomonadati</taxon>
        <taxon>Bacteroidota</taxon>
        <taxon>Cytophagia</taxon>
        <taxon>Cytophagales</taxon>
        <taxon>Cytophagaceae</taxon>
        <taxon>Rhodonellum</taxon>
    </lineage>
</organism>
<dbReference type="Pfam" id="PF00593">
    <property type="entry name" value="TonB_dep_Rec_b-barrel"/>
    <property type="match status" value="1"/>
</dbReference>
<feature type="domain" description="TonB-dependent receptor-like beta-barrel" evidence="11">
    <location>
        <begin position="382"/>
        <end position="888"/>
    </location>
</feature>
<keyword evidence="14" id="KW-1185">Reference proteome</keyword>
<comment type="subcellular location">
    <subcellularLocation>
        <location evidence="1 8">Cell outer membrane</location>
        <topology evidence="1 8">Multi-pass membrane protein</topology>
    </subcellularLocation>
</comment>
<comment type="similarity">
    <text evidence="8 9">Belongs to the TonB-dependent receptor family.</text>
</comment>
<name>A0A1H3QUA9_9BACT</name>
<sequence>MKKSLLFLLVCIGLSFSQTLQAQTRTVTGKVITEEDGLGLPGAAVLIKGTTTGTTTDMEGKFSIDVPAGRNILVISFIGLRSQEVNIANQSSINVTMLADDTDLSEIIVTGTRVGARSRIDSPVPVDIIPVSKVIDALGQVDLNQILTYIAPSFQSSRQTISDGSDHVDPAQLRGLGTDQVLVLVNGKRRHQSALVNVNGTVNRGSVGTDLNAIPANSVEKIEILRDGAAAQYGSDAIAGVVNIILKKSVGLSGSFASGTHVTNYDKNFIVSGGENSSVSVTDGTMVSAGLNYGMKVGKEGFLNVTGEYVKRGFTNRTGTYAGQIFPAVGGVNVDNAELLARGLSRDDFDMRIGNSEVNGGGIMINFSLPLKNGMEIYSFGGYNNKKGNAAGFYRYPNSVPAAVRGNVFQVYPNGFLPKINTDITDLSNTIGLMGTLGEWRFDLSNTFGQNIFDFEITESVNYTQALQTANFQKEFDAGGLNFLQNTINFDAARKYDVLAGLNVAVGAEFRFEQFGVRAGEETSYRNFNPDAGVPAGSQVFGGFTPSTAGYFNRNNKAVYLDVEQEFTKSWNVAAAIRFEDYSDFGSTFNYKLASRYKIAEGFALRASTSTGFRAPSMQQIYYSRVNTLFVTVPGSGLIPIESGTFRNNSEPARILGIPTLKQETSRSYTIGTTLQPTENLEITVDAYQIDIDDRIVLTNNFNDGGNEIIRQQLAAANATTANFFTNAIDTRARGIESVITYNVNLNSTSSISFILAGTFINNTVKKDSDGKAIIKGSPILEQTGQLGNYFNREDQSRIEVANPRDKVSFMANYNVGKFTFMARAVRFGQVVFLDPTMGNDPGTWPVNTLTGNRETLDQTFSPKVVTDVTLSYKFTDHLRLNVGANNLFDVYQDMHNHSGNFSAGRFVYSRRVQQMGFNGRFIFARMSFNF</sequence>
<feature type="domain" description="TonB-dependent receptor plug" evidence="12">
    <location>
        <begin position="120"/>
        <end position="241"/>
    </location>
</feature>
<evidence type="ECO:0000313" key="14">
    <source>
        <dbReference type="Proteomes" id="UP000199663"/>
    </source>
</evidence>
<gene>
    <name evidence="13" type="ORF">SAMN05444412_10713</name>
</gene>
<dbReference type="Gene3D" id="2.40.170.20">
    <property type="entry name" value="TonB-dependent receptor, beta-barrel domain"/>
    <property type="match status" value="1"/>
</dbReference>
<feature type="signal peptide" evidence="10">
    <location>
        <begin position="1"/>
        <end position="22"/>
    </location>
</feature>
<dbReference type="InterPro" id="IPR036942">
    <property type="entry name" value="Beta-barrel_TonB_sf"/>
</dbReference>
<dbReference type="InterPro" id="IPR037066">
    <property type="entry name" value="Plug_dom_sf"/>
</dbReference>
<dbReference type="SUPFAM" id="SSF56935">
    <property type="entry name" value="Porins"/>
    <property type="match status" value="1"/>
</dbReference>
<evidence type="ECO:0000256" key="3">
    <source>
        <dbReference type="ARBA" id="ARBA00022452"/>
    </source>
</evidence>
<dbReference type="PROSITE" id="PS52016">
    <property type="entry name" value="TONB_DEPENDENT_REC_3"/>
    <property type="match status" value="1"/>
</dbReference>
<dbReference type="RefSeq" id="WP_019597612.1">
    <property type="nucleotide sequence ID" value="NZ_FNQC01000007.1"/>
</dbReference>
<keyword evidence="2 8" id="KW-0813">Transport</keyword>
<dbReference type="PANTHER" id="PTHR47234:SF3">
    <property type="entry name" value="SECRETIN_TONB SHORT N-TERMINAL DOMAIN-CONTAINING PROTEIN"/>
    <property type="match status" value="1"/>
</dbReference>
<evidence type="ECO:0000256" key="9">
    <source>
        <dbReference type="RuleBase" id="RU003357"/>
    </source>
</evidence>
<dbReference type="Gene3D" id="2.60.40.1120">
    <property type="entry name" value="Carboxypeptidase-like, regulatory domain"/>
    <property type="match status" value="1"/>
</dbReference>
<protein>
    <submittedName>
        <fullName evidence="13">Iron complex outermembrane recepter protein</fullName>
    </submittedName>
</protein>
<dbReference type="EMBL" id="FNQC01000007">
    <property type="protein sequence ID" value="SDZ17104.1"/>
    <property type="molecule type" value="Genomic_DNA"/>
</dbReference>
<proteinExistence type="inferred from homology"/>
<evidence type="ECO:0000256" key="5">
    <source>
        <dbReference type="ARBA" id="ARBA00023077"/>
    </source>
</evidence>
<evidence type="ECO:0000256" key="8">
    <source>
        <dbReference type="PROSITE-ProRule" id="PRU01360"/>
    </source>
</evidence>
<evidence type="ECO:0000256" key="10">
    <source>
        <dbReference type="SAM" id="SignalP"/>
    </source>
</evidence>
<dbReference type="InterPro" id="IPR012910">
    <property type="entry name" value="Plug_dom"/>
</dbReference>
<keyword evidence="7 8" id="KW-0998">Cell outer membrane</keyword>
<feature type="chain" id="PRO_5046371721" evidence="10">
    <location>
        <begin position="23"/>
        <end position="931"/>
    </location>
</feature>
<evidence type="ECO:0000259" key="12">
    <source>
        <dbReference type="Pfam" id="PF07715"/>
    </source>
</evidence>
<dbReference type="InterPro" id="IPR039426">
    <property type="entry name" value="TonB-dep_rcpt-like"/>
</dbReference>
<evidence type="ECO:0000256" key="4">
    <source>
        <dbReference type="ARBA" id="ARBA00022692"/>
    </source>
</evidence>
<evidence type="ECO:0000313" key="13">
    <source>
        <dbReference type="EMBL" id="SDZ17104.1"/>
    </source>
</evidence>
<accession>A0A1H3QUA9</accession>
<keyword evidence="4 8" id="KW-0812">Transmembrane</keyword>
<keyword evidence="6 8" id="KW-0472">Membrane</keyword>
<evidence type="ECO:0000256" key="1">
    <source>
        <dbReference type="ARBA" id="ARBA00004571"/>
    </source>
</evidence>
<comment type="caution">
    <text evidence="13">The sequence shown here is derived from an EMBL/GenBank/DDBJ whole genome shotgun (WGS) entry which is preliminary data.</text>
</comment>
<keyword evidence="5 9" id="KW-0798">TonB box</keyword>
<evidence type="ECO:0000259" key="11">
    <source>
        <dbReference type="Pfam" id="PF00593"/>
    </source>
</evidence>
<evidence type="ECO:0000256" key="6">
    <source>
        <dbReference type="ARBA" id="ARBA00023136"/>
    </source>
</evidence>